<dbReference type="KEGG" id="lto:RGQ30_19910"/>
<keyword evidence="2" id="KW-1185">Reference proteome</keyword>
<proteinExistence type="predicted"/>
<dbReference type="Proteomes" id="UP001329151">
    <property type="component" value="Chromosome"/>
</dbReference>
<dbReference type="RefSeq" id="WP_130556045.1">
    <property type="nucleotide sequence ID" value="NZ_AP028947.1"/>
</dbReference>
<accession>A0AA86J8F4</accession>
<name>A0AA86J8F4_9BURK</name>
<evidence type="ECO:0000313" key="2">
    <source>
        <dbReference type="Proteomes" id="UP001329151"/>
    </source>
</evidence>
<protein>
    <submittedName>
        <fullName evidence="1">Uncharacterized protein</fullName>
    </submittedName>
</protein>
<gene>
    <name evidence="1" type="ORF">RGQ30_19910</name>
</gene>
<dbReference type="AlphaFoldDB" id="A0AA86J8F4"/>
<evidence type="ECO:0000313" key="1">
    <source>
        <dbReference type="EMBL" id="BET26490.1"/>
    </source>
</evidence>
<dbReference type="EMBL" id="AP028947">
    <property type="protein sequence ID" value="BET26490.1"/>
    <property type="molecule type" value="Genomic_DNA"/>
</dbReference>
<organism evidence="1 2">
    <name type="scientific">Limnobacter thiooxidans</name>
    <dbReference type="NCBI Taxonomy" id="131080"/>
    <lineage>
        <taxon>Bacteria</taxon>
        <taxon>Pseudomonadati</taxon>
        <taxon>Pseudomonadota</taxon>
        <taxon>Betaproteobacteria</taxon>
        <taxon>Burkholderiales</taxon>
        <taxon>Burkholderiaceae</taxon>
        <taxon>Limnobacter</taxon>
    </lineage>
</organism>
<reference evidence="1 2" key="1">
    <citation type="submission" date="2023-10" db="EMBL/GenBank/DDBJ databases">
        <title>Complete Genome Sequence of Limnobacter thiooxidans CS-K2T, Isolated from freshwater lake sediments in Bavaria, Germany.</title>
        <authorList>
            <person name="Naruki M."/>
            <person name="Watanabe A."/>
            <person name="Warashina T."/>
            <person name="Morita T."/>
            <person name="Arakawa K."/>
        </authorList>
    </citation>
    <scope>NUCLEOTIDE SEQUENCE [LARGE SCALE GENOMIC DNA]</scope>
    <source>
        <strain evidence="1 2">CS-K2</strain>
    </source>
</reference>
<sequence>MSALALIVVLGLFGVLIAMVAVPMAERSQLKKGKYGPFQVDFEVTLFQTFVALDRKQNSLFFINASIPEYNGREQIVGYRRAKFKCSVTDIESVQIKKDEKETYSVGFTFQKEVPPGNKWKALSFNMVYPKDAEALKYELHHLVQE</sequence>